<gene>
    <name evidence="2" type="ORF">NDU88_005064</name>
</gene>
<proteinExistence type="predicted"/>
<feature type="region of interest" description="Disordered" evidence="1">
    <location>
        <begin position="1"/>
        <end position="33"/>
    </location>
</feature>
<dbReference type="AlphaFoldDB" id="A0AAV7W9P6"/>
<name>A0AAV7W9P6_PLEWA</name>
<reference evidence="2" key="1">
    <citation type="journal article" date="2022" name="bioRxiv">
        <title>Sequencing and chromosome-scale assembly of the giantPleurodeles waltlgenome.</title>
        <authorList>
            <person name="Brown T."/>
            <person name="Elewa A."/>
            <person name="Iarovenko S."/>
            <person name="Subramanian E."/>
            <person name="Araus A.J."/>
            <person name="Petzold A."/>
            <person name="Susuki M."/>
            <person name="Suzuki K.-i.T."/>
            <person name="Hayashi T."/>
            <person name="Toyoda A."/>
            <person name="Oliveira C."/>
            <person name="Osipova E."/>
            <person name="Leigh N.D."/>
            <person name="Simon A."/>
            <person name="Yun M.H."/>
        </authorList>
    </citation>
    <scope>NUCLEOTIDE SEQUENCE</scope>
    <source>
        <strain evidence="2">20211129_DDA</strain>
        <tissue evidence="2">Liver</tissue>
    </source>
</reference>
<accession>A0AAV7W9P6</accession>
<dbReference type="EMBL" id="JANPWB010000002">
    <property type="protein sequence ID" value="KAJ1209691.1"/>
    <property type="molecule type" value="Genomic_DNA"/>
</dbReference>
<sequence>MHCSVFSAMPGRDRPSTSSTSPLGPCSMPRSSFPSVTSSLWVLGLYRCRQRPAHSVAPSVHTGALSDALQRVLCQARARPPLNVLYKSPGVMLRTSVLVLQRNFLVVGAGPALTPAAGRALHRTPSAHGRFMRCTVAYSLPGRGETAPQHPLQVPWGHAPCLVPRSPVLLPRYGCRARTVTANGLRTPPRPQRTRALYPMNCSMFSAKSG</sequence>
<comment type="caution">
    <text evidence="2">The sequence shown here is derived from an EMBL/GenBank/DDBJ whole genome shotgun (WGS) entry which is preliminary data.</text>
</comment>
<protein>
    <submittedName>
        <fullName evidence="2">Uncharacterized protein</fullName>
    </submittedName>
</protein>
<evidence type="ECO:0000256" key="1">
    <source>
        <dbReference type="SAM" id="MobiDB-lite"/>
    </source>
</evidence>
<evidence type="ECO:0000313" key="2">
    <source>
        <dbReference type="EMBL" id="KAJ1209691.1"/>
    </source>
</evidence>
<keyword evidence="3" id="KW-1185">Reference proteome</keyword>
<dbReference type="Proteomes" id="UP001066276">
    <property type="component" value="Chromosome 1_2"/>
</dbReference>
<evidence type="ECO:0000313" key="3">
    <source>
        <dbReference type="Proteomes" id="UP001066276"/>
    </source>
</evidence>
<organism evidence="2 3">
    <name type="scientific">Pleurodeles waltl</name>
    <name type="common">Iberian ribbed newt</name>
    <dbReference type="NCBI Taxonomy" id="8319"/>
    <lineage>
        <taxon>Eukaryota</taxon>
        <taxon>Metazoa</taxon>
        <taxon>Chordata</taxon>
        <taxon>Craniata</taxon>
        <taxon>Vertebrata</taxon>
        <taxon>Euteleostomi</taxon>
        <taxon>Amphibia</taxon>
        <taxon>Batrachia</taxon>
        <taxon>Caudata</taxon>
        <taxon>Salamandroidea</taxon>
        <taxon>Salamandridae</taxon>
        <taxon>Pleurodelinae</taxon>
        <taxon>Pleurodeles</taxon>
    </lineage>
</organism>